<evidence type="ECO:0000256" key="1">
    <source>
        <dbReference type="ARBA" id="ARBA00022729"/>
    </source>
</evidence>
<comment type="caution">
    <text evidence="4">The sequence shown here is derived from an EMBL/GenBank/DDBJ whole genome shotgun (WGS) entry which is preliminary data.</text>
</comment>
<dbReference type="GO" id="GO:0004252">
    <property type="term" value="F:serine-type endopeptidase activity"/>
    <property type="evidence" value="ECO:0007669"/>
    <property type="project" value="InterPro"/>
</dbReference>
<dbReference type="GO" id="GO:0006508">
    <property type="term" value="P:proteolysis"/>
    <property type="evidence" value="ECO:0007669"/>
    <property type="project" value="UniProtKB-KW"/>
</dbReference>
<keyword evidence="4" id="KW-0378">Hydrolase</keyword>
<reference evidence="4 5" key="1">
    <citation type="submission" date="2019-12" db="EMBL/GenBank/DDBJ databases">
        <title>Novel species isolated from a subtropical stream in China.</title>
        <authorList>
            <person name="Lu H."/>
        </authorList>
    </citation>
    <scope>NUCLEOTIDE SEQUENCE [LARGE SCALE GENOMIC DNA]</scope>
    <source>
        <strain evidence="4 5">FT127W</strain>
    </source>
</reference>
<proteinExistence type="predicted"/>
<feature type="domain" description="Peptidase S1" evidence="3">
    <location>
        <begin position="54"/>
        <end position="218"/>
    </location>
</feature>
<dbReference type="PANTHER" id="PTHR15462">
    <property type="entry name" value="SERINE PROTEASE"/>
    <property type="match status" value="1"/>
</dbReference>
<gene>
    <name evidence="4" type="ORF">GTP77_05740</name>
</gene>
<dbReference type="Pfam" id="PF00089">
    <property type="entry name" value="Trypsin"/>
    <property type="match status" value="1"/>
</dbReference>
<evidence type="ECO:0000313" key="5">
    <source>
        <dbReference type="Proteomes" id="UP000450676"/>
    </source>
</evidence>
<organism evidence="4 5">
    <name type="scientific">Pseudoduganella aquatica</name>
    <dbReference type="NCBI Taxonomy" id="2660641"/>
    <lineage>
        <taxon>Bacteria</taxon>
        <taxon>Pseudomonadati</taxon>
        <taxon>Pseudomonadota</taxon>
        <taxon>Betaproteobacteria</taxon>
        <taxon>Burkholderiales</taxon>
        <taxon>Oxalobacteraceae</taxon>
        <taxon>Telluria group</taxon>
        <taxon>Pseudoduganella</taxon>
    </lineage>
</organism>
<evidence type="ECO:0000259" key="3">
    <source>
        <dbReference type="Pfam" id="PF00089"/>
    </source>
</evidence>
<dbReference type="InterPro" id="IPR018114">
    <property type="entry name" value="TRYPSIN_HIS"/>
</dbReference>
<sequence length="262" mass="26970">MDKHTGKKALAGSAAWAALAALAGLGFAGPAGATVDIFTQYQETNNANTPRAIGKLFTSAGTCSASVISGNNIIVTAAHCCYDRSRNNWIGGWSFAPAYNSGNAPFGMFTWSQARILTSWINNGDVASDVCLIALQNDSAGRGVTFYTGWLGRSWNYGSVLSQHALGYPGNLGGGNTLQACASESFSPSGSCGGTSVLNTGCSMTFGSSGGPWLRDYRGGNHVDSVVHGYDSASCTGTFGQTFNGARFTSGNIATLCTAQGC</sequence>
<dbReference type="PROSITE" id="PS00134">
    <property type="entry name" value="TRYPSIN_HIS"/>
    <property type="match status" value="1"/>
</dbReference>
<keyword evidence="1 2" id="KW-0732">Signal</keyword>
<dbReference type="InterPro" id="IPR009003">
    <property type="entry name" value="Peptidase_S1_PA"/>
</dbReference>
<dbReference type="InterPro" id="IPR001254">
    <property type="entry name" value="Trypsin_dom"/>
</dbReference>
<dbReference type="Proteomes" id="UP000450676">
    <property type="component" value="Unassembled WGS sequence"/>
</dbReference>
<accession>A0A7X4KLJ2</accession>
<dbReference type="EMBL" id="WWCU01000004">
    <property type="protein sequence ID" value="MYN06835.1"/>
    <property type="molecule type" value="Genomic_DNA"/>
</dbReference>
<dbReference type="AlphaFoldDB" id="A0A7X4KLJ2"/>
<evidence type="ECO:0000313" key="4">
    <source>
        <dbReference type="EMBL" id="MYN06835.1"/>
    </source>
</evidence>
<dbReference type="InterPro" id="IPR050966">
    <property type="entry name" value="Glutamyl_endopeptidase"/>
</dbReference>
<dbReference type="Gene3D" id="2.40.10.10">
    <property type="entry name" value="Trypsin-like serine proteases"/>
    <property type="match status" value="2"/>
</dbReference>
<dbReference type="RefSeq" id="WP_161071222.1">
    <property type="nucleotide sequence ID" value="NZ_CP086370.1"/>
</dbReference>
<feature type="chain" id="PRO_5031523268" evidence="2">
    <location>
        <begin position="34"/>
        <end position="262"/>
    </location>
</feature>
<dbReference type="InterPro" id="IPR043504">
    <property type="entry name" value="Peptidase_S1_PA_chymotrypsin"/>
</dbReference>
<dbReference type="PANTHER" id="PTHR15462:SF19">
    <property type="entry name" value="PEPTIDASE S1 DOMAIN-CONTAINING PROTEIN"/>
    <property type="match status" value="1"/>
</dbReference>
<dbReference type="SUPFAM" id="SSF50494">
    <property type="entry name" value="Trypsin-like serine proteases"/>
    <property type="match status" value="1"/>
</dbReference>
<evidence type="ECO:0000256" key="2">
    <source>
        <dbReference type="SAM" id="SignalP"/>
    </source>
</evidence>
<feature type="signal peptide" evidence="2">
    <location>
        <begin position="1"/>
        <end position="33"/>
    </location>
</feature>
<keyword evidence="5" id="KW-1185">Reference proteome</keyword>
<name>A0A7X4KLJ2_9BURK</name>
<keyword evidence="4" id="KW-0645">Protease</keyword>
<protein>
    <submittedName>
        <fullName evidence="4">Trypsin-like serine protease</fullName>
    </submittedName>
</protein>